<dbReference type="EMBL" id="OBQI01000005">
    <property type="protein sequence ID" value="SOC50969.1"/>
    <property type="molecule type" value="Genomic_DNA"/>
</dbReference>
<dbReference type="InterPro" id="IPR011335">
    <property type="entry name" value="Restrct_endonuc-II-like"/>
</dbReference>
<organism evidence="2 3">
    <name type="scientific">Blastococcus aggregatus</name>
    <dbReference type="NCBI Taxonomy" id="38502"/>
    <lineage>
        <taxon>Bacteria</taxon>
        <taxon>Bacillati</taxon>
        <taxon>Actinomycetota</taxon>
        <taxon>Actinomycetes</taxon>
        <taxon>Geodermatophilales</taxon>
        <taxon>Geodermatophilaceae</taxon>
        <taxon>Blastococcus</taxon>
    </lineage>
</organism>
<dbReference type="Proteomes" id="UP000219435">
    <property type="component" value="Unassembled WGS sequence"/>
</dbReference>
<name>A0A285VA67_9ACTN</name>
<dbReference type="Gene3D" id="3.40.1350.10">
    <property type="match status" value="1"/>
</dbReference>
<dbReference type="InterPro" id="IPR011856">
    <property type="entry name" value="tRNA_endonuc-like_dom_sf"/>
</dbReference>
<dbReference type="GO" id="GO:0009307">
    <property type="term" value="P:DNA restriction-modification system"/>
    <property type="evidence" value="ECO:0007669"/>
    <property type="project" value="InterPro"/>
</dbReference>
<proteinExistence type="predicted"/>
<evidence type="ECO:0000313" key="3">
    <source>
        <dbReference type="Proteomes" id="UP000219435"/>
    </source>
</evidence>
<protein>
    <submittedName>
        <fullName evidence="2">Restriction endonuclease</fullName>
    </submittedName>
</protein>
<dbReference type="AlphaFoldDB" id="A0A285VA67"/>
<keyword evidence="2" id="KW-0378">Hydrolase</keyword>
<accession>A0A285VA67</accession>
<dbReference type="PANTHER" id="PTHR30015:SF7">
    <property type="entry name" value="TYPE IV METHYL-DIRECTED RESTRICTION ENZYME ECOKMRR"/>
    <property type="match status" value="1"/>
</dbReference>
<evidence type="ECO:0000313" key="2">
    <source>
        <dbReference type="EMBL" id="SOC50969.1"/>
    </source>
</evidence>
<dbReference type="SUPFAM" id="SSF52980">
    <property type="entry name" value="Restriction endonuclease-like"/>
    <property type="match status" value="1"/>
</dbReference>
<dbReference type="GO" id="GO:0015666">
    <property type="term" value="F:restriction endodeoxyribonuclease activity"/>
    <property type="evidence" value="ECO:0007669"/>
    <property type="project" value="TreeGrafter"/>
</dbReference>
<feature type="domain" description="Restriction endonuclease type IV Mrr" evidence="1">
    <location>
        <begin position="7"/>
        <end position="115"/>
    </location>
</feature>
<keyword evidence="2" id="KW-0255">Endonuclease</keyword>
<evidence type="ECO:0000259" key="1">
    <source>
        <dbReference type="Pfam" id="PF04471"/>
    </source>
</evidence>
<dbReference type="InterPro" id="IPR052906">
    <property type="entry name" value="Type_IV_Methyl-Rstrct_Enzyme"/>
</dbReference>
<dbReference type="GO" id="GO:0003677">
    <property type="term" value="F:DNA binding"/>
    <property type="evidence" value="ECO:0007669"/>
    <property type="project" value="InterPro"/>
</dbReference>
<gene>
    <name evidence="2" type="ORF">SAMN05660748_3699</name>
</gene>
<reference evidence="3" key="1">
    <citation type="submission" date="2017-08" db="EMBL/GenBank/DDBJ databases">
        <authorList>
            <person name="Varghese N."/>
            <person name="Submissions S."/>
        </authorList>
    </citation>
    <scope>NUCLEOTIDE SEQUENCE [LARGE SCALE GENOMIC DNA]</scope>
    <source>
        <strain evidence="3">DSM 4725</strain>
    </source>
</reference>
<dbReference type="InterPro" id="IPR007560">
    <property type="entry name" value="Restrct_endonuc_IV_Mrr"/>
</dbReference>
<dbReference type="Pfam" id="PF04471">
    <property type="entry name" value="Mrr_cat"/>
    <property type="match status" value="1"/>
</dbReference>
<sequence length="236" mass="26071">MGGMPAWADYQEEAALFFRSLGLTASTNETIEGIRGRHAVDVAVRGQRAGQQLLWIVECKRWKTRVSKLHVAALISIVDDVGADRGILLSEAGFQSGAVALATRSNIRLTSLAELRGESTWEYEDLQFNDYRRRLAQIEARLQTFTVTRGNTSRTRKGIDGDQLLRGYAMVSTAQRALDAVHLNRWPIPYGLSFGTGDSDDFLAAASRSELVDGLGLEVDKAEALSLELEAKVQEW</sequence>
<keyword evidence="2" id="KW-0540">Nuclease</keyword>
<keyword evidence="3" id="KW-1185">Reference proteome</keyword>
<dbReference type="PANTHER" id="PTHR30015">
    <property type="entry name" value="MRR RESTRICTION SYSTEM PROTEIN"/>
    <property type="match status" value="1"/>
</dbReference>